<dbReference type="EMBL" id="CAJOBH010109616">
    <property type="protein sequence ID" value="CAF4654883.1"/>
    <property type="molecule type" value="Genomic_DNA"/>
</dbReference>
<reference evidence="1" key="1">
    <citation type="submission" date="2021-02" db="EMBL/GenBank/DDBJ databases">
        <authorList>
            <person name="Nowell W R."/>
        </authorList>
    </citation>
    <scope>NUCLEOTIDE SEQUENCE</scope>
</reference>
<name>A0A8S3A5U0_9BILA</name>
<accession>A0A8S3A5U0</accession>
<evidence type="ECO:0000313" key="1">
    <source>
        <dbReference type="EMBL" id="CAF4654883.1"/>
    </source>
</evidence>
<sequence>MPQDDTSATQHFTKTRIFQNYFLVWLDLNIDESKDDHCSLLVHLTREHFEVIPTFRAE</sequence>
<comment type="caution">
    <text evidence="1">The sequence shown here is derived from an EMBL/GenBank/DDBJ whole genome shotgun (WGS) entry which is preliminary data.</text>
</comment>
<dbReference type="Proteomes" id="UP000681967">
    <property type="component" value="Unassembled WGS sequence"/>
</dbReference>
<proteinExistence type="predicted"/>
<organism evidence="1 2">
    <name type="scientific">Rotaria magnacalcarata</name>
    <dbReference type="NCBI Taxonomy" id="392030"/>
    <lineage>
        <taxon>Eukaryota</taxon>
        <taxon>Metazoa</taxon>
        <taxon>Spiralia</taxon>
        <taxon>Gnathifera</taxon>
        <taxon>Rotifera</taxon>
        <taxon>Eurotatoria</taxon>
        <taxon>Bdelloidea</taxon>
        <taxon>Philodinida</taxon>
        <taxon>Philodinidae</taxon>
        <taxon>Rotaria</taxon>
    </lineage>
</organism>
<evidence type="ECO:0000313" key="2">
    <source>
        <dbReference type="Proteomes" id="UP000681967"/>
    </source>
</evidence>
<protein>
    <submittedName>
        <fullName evidence="1">Uncharacterized protein</fullName>
    </submittedName>
</protein>
<dbReference type="AlphaFoldDB" id="A0A8S3A5U0"/>
<gene>
    <name evidence="1" type="ORF">BYL167_LOCUS42332</name>
</gene>
<feature type="non-terminal residue" evidence="1">
    <location>
        <position position="58"/>
    </location>
</feature>